<evidence type="ECO:0008006" key="5">
    <source>
        <dbReference type="Google" id="ProtNLM"/>
    </source>
</evidence>
<comment type="caution">
    <text evidence="3">The sequence shown here is derived from an EMBL/GenBank/DDBJ whole genome shotgun (WGS) entry which is preliminary data.</text>
</comment>
<feature type="domain" description="RNase H type-1" evidence="1">
    <location>
        <begin position="373"/>
        <end position="490"/>
    </location>
</feature>
<dbReference type="InterPro" id="IPR002156">
    <property type="entry name" value="RNaseH_domain"/>
</dbReference>
<dbReference type="InterPro" id="IPR012337">
    <property type="entry name" value="RNaseH-like_sf"/>
</dbReference>
<accession>A0AAV3PNZ1</accession>
<dbReference type="GO" id="GO:0003676">
    <property type="term" value="F:nucleic acid binding"/>
    <property type="evidence" value="ECO:0007669"/>
    <property type="project" value="InterPro"/>
</dbReference>
<gene>
    <name evidence="3" type="ORF">LIER_37404</name>
</gene>
<dbReference type="SUPFAM" id="SSF53098">
    <property type="entry name" value="Ribonuclease H-like"/>
    <property type="match status" value="1"/>
</dbReference>
<dbReference type="CDD" id="cd06222">
    <property type="entry name" value="RNase_H_like"/>
    <property type="match status" value="1"/>
</dbReference>
<dbReference type="AlphaFoldDB" id="A0AAV3PNZ1"/>
<dbReference type="PANTHER" id="PTHR47723">
    <property type="entry name" value="OS05G0353850 PROTEIN"/>
    <property type="match status" value="1"/>
</dbReference>
<dbReference type="Gene3D" id="3.30.420.10">
    <property type="entry name" value="Ribonuclease H-like superfamily/Ribonuclease H"/>
    <property type="match status" value="1"/>
</dbReference>
<evidence type="ECO:0000259" key="2">
    <source>
        <dbReference type="Pfam" id="PF13966"/>
    </source>
</evidence>
<dbReference type="Pfam" id="PF13456">
    <property type="entry name" value="RVT_3"/>
    <property type="match status" value="1"/>
</dbReference>
<feature type="domain" description="Reverse transcriptase zinc-binding" evidence="2">
    <location>
        <begin position="165"/>
        <end position="248"/>
    </location>
</feature>
<protein>
    <recommendedName>
        <fullName evidence="5">RNase H type-1 domain-containing protein</fullName>
    </recommendedName>
</protein>
<reference evidence="3 4" key="1">
    <citation type="submission" date="2024-01" db="EMBL/GenBank/DDBJ databases">
        <title>The complete chloroplast genome sequence of Lithospermum erythrorhizon: insights into the phylogenetic relationship among Boraginaceae species and the maternal lineages of purple gromwells.</title>
        <authorList>
            <person name="Okada T."/>
            <person name="Watanabe K."/>
        </authorList>
    </citation>
    <scope>NUCLEOTIDE SEQUENCE [LARGE SCALE GENOMIC DNA]</scope>
</reference>
<dbReference type="InterPro" id="IPR026960">
    <property type="entry name" value="RVT-Znf"/>
</dbReference>
<dbReference type="InterPro" id="IPR036397">
    <property type="entry name" value="RNaseH_sf"/>
</dbReference>
<dbReference type="InterPro" id="IPR053151">
    <property type="entry name" value="RNase_H-like"/>
</dbReference>
<dbReference type="Pfam" id="PF13966">
    <property type="entry name" value="zf-RVT"/>
    <property type="match status" value="1"/>
</dbReference>
<dbReference type="EMBL" id="BAABME010017955">
    <property type="protein sequence ID" value="GAA0152030.1"/>
    <property type="molecule type" value="Genomic_DNA"/>
</dbReference>
<name>A0AAV3PNZ1_LITER</name>
<dbReference type="PANTHER" id="PTHR47723:SF19">
    <property type="entry name" value="POLYNUCLEOTIDYL TRANSFERASE, RIBONUCLEASE H-LIKE SUPERFAMILY PROTEIN"/>
    <property type="match status" value="1"/>
</dbReference>
<keyword evidence="4" id="KW-1185">Reference proteome</keyword>
<evidence type="ECO:0000313" key="3">
    <source>
        <dbReference type="EMBL" id="GAA0152030.1"/>
    </source>
</evidence>
<organism evidence="3 4">
    <name type="scientific">Lithospermum erythrorhizon</name>
    <name type="common">Purple gromwell</name>
    <name type="synonym">Lithospermum officinale var. erythrorhizon</name>
    <dbReference type="NCBI Taxonomy" id="34254"/>
    <lineage>
        <taxon>Eukaryota</taxon>
        <taxon>Viridiplantae</taxon>
        <taxon>Streptophyta</taxon>
        <taxon>Embryophyta</taxon>
        <taxon>Tracheophyta</taxon>
        <taxon>Spermatophyta</taxon>
        <taxon>Magnoliopsida</taxon>
        <taxon>eudicotyledons</taxon>
        <taxon>Gunneridae</taxon>
        <taxon>Pentapetalae</taxon>
        <taxon>asterids</taxon>
        <taxon>lamiids</taxon>
        <taxon>Boraginales</taxon>
        <taxon>Boraginaceae</taxon>
        <taxon>Boraginoideae</taxon>
        <taxon>Lithospermeae</taxon>
        <taxon>Lithospermum</taxon>
    </lineage>
</organism>
<dbReference type="GO" id="GO:0004523">
    <property type="term" value="F:RNA-DNA hybrid ribonuclease activity"/>
    <property type="evidence" value="ECO:0007669"/>
    <property type="project" value="InterPro"/>
</dbReference>
<evidence type="ECO:0000313" key="4">
    <source>
        <dbReference type="Proteomes" id="UP001454036"/>
    </source>
</evidence>
<sequence>MCVPYAEGGLNFRSFDDLYAASMLKAWHRLRQGSSLWSKFMLTKYCRLKHPSTSSINEHHSKIWRGFAVFRHQAEENLTWHLGTGDKDFWIDPWLSSGPINQHAKSGTKVKEFWANNNWNLSKLQPLVESDNQFNSDMLQEMLQITLYPDREDILLWKPSSNSSFSFKSAWQMVRQERPFSSICALVWHSHIPKKMSFLVWRLFHKWLPVEQIQQMRGTSLASKCVCCHNIETIPHVFFTNKIAANIWDHFALLFGLPQVLFNNVNQVILHWSLNSNTVGHIRQVMPVIILWVLWEFRNKTKHGELTYEFQNIQKRIEHLIIYLGKTELLQYKHWKGDFNVAVAFGIKVYKPVQKRPYILSWHRPTQGNLKLNIDGSYKLGDAGLGGILRNCQGEFIGAVNFFCKATSPLHSEMLAALKVLQWCFDQGYQNLEVESDSLSLVQMIASQNYHWSTYNLMKEVTNLLLSTKSKITHIKREQNKAADMLAREAMNLKGSLIFLPHQIGKKIKGLIELERRGIPYIRG</sequence>
<proteinExistence type="predicted"/>
<dbReference type="Proteomes" id="UP001454036">
    <property type="component" value="Unassembled WGS sequence"/>
</dbReference>
<dbReference type="InterPro" id="IPR044730">
    <property type="entry name" value="RNase_H-like_dom_plant"/>
</dbReference>
<evidence type="ECO:0000259" key="1">
    <source>
        <dbReference type="Pfam" id="PF13456"/>
    </source>
</evidence>